<dbReference type="RefSeq" id="XP_070915619.1">
    <property type="nucleotide sequence ID" value="XM_071059518.1"/>
</dbReference>
<feature type="compositionally biased region" description="Pro residues" evidence="3">
    <location>
        <begin position="105"/>
        <end position="118"/>
    </location>
</feature>
<dbReference type="EMBL" id="BAAFSV010000002">
    <property type="protein sequence ID" value="GAB1313888.1"/>
    <property type="molecule type" value="Genomic_DNA"/>
</dbReference>
<evidence type="ECO:0000313" key="5">
    <source>
        <dbReference type="EMBL" id="GAB1313888.1"/>
    </source>
</evidence>
<evidence type="ECO:0000259" key="4">
    <source>
        <dbReference type="Pfam" id="PF16679"/>
    </source>
</evidence>
<keyword evidence="6" id="KW-1185">Reference proteome</keyword>
<dbReference type="Proteomes" id="UP001628179">
    <property type="component" value="Unassembled WGS sequence"/>
</dbReference>
<protein>
    <recommendedName>
        <fullName evidence="4">DNA replication factor Cdt1 C-terminal domain-containing protein</fullName>
    </recommendedName>
</protein>
<comment type="similarity">
    <text evidence="1">Belongs to the Cdt1 family.</text>
</comment>
<keyword evidence="2" id="KW-0131">Cell cycle</keyword>
<evidence type="ECO:0000256" key="2">
    <source>
        <dbReference type="ARBA" id="ARBA00023306"/>
    </source>
</evidence>
<sequence>MPGVISRKTRTPRGKLASTNPPASSIGNFSNKVSKTPAVGRESVGKATGRTSSIEIVLTSRKRRVDDDSASTPKKLRREPQPQRDEPATPVSRKKKTVTFAEPENVPPTPSCAAPTPPSNRKRQFQADETTQAEALLERLNLQSPVRNKRTKTTVDRRSPQNDFDLPQDLLDLLDLHVAFLKTLTMQYAHNGANSPIDLRTLYPSVTRAWGKRQVTLDDIQRMVGVLSWTPIKSSDTTLQLSSPFFLSDYGRNKICVELHSSAEPGPLREHKLNMDFESNLRTLWLSRREPTNTTLFIATLPKAAIKPCPSLVKSNLSLKNQQRTFDELKSSIALKKPQQHQHEEKEKETVKAAVLAPALNPEGSSTKLSLLERIRLKEQTQASQQGPSAAELQRRASLQRAEDVAAVIGMLCKASGQAPARMSFTMAALMVRLKDSSRTPISREDGAACVRLLAAEVAPQWLRIVKVGERENVVVQPAFQPSKGVVQERVKVLLG</sequence>
<name>A0ABQ0G811_9PEZI</name>
<feature type="region of interest" description="Disordered" evidence="3">
    <location>
        <begin position="1"/>
        <end position="128"/>
    </location>
</feature>
<feature type="compositionally biased region" description="Polar residues" evidence="3">
    <location>
        <begin position="17"/>
        <end position="34"/>
    </location>
</feature>
<feature type="compositionally biased region" description="Basic and acidic residues" evidence="3">
    <location>
        <begin position="78"/>
        <end position="87"/>
    </location>
</feature>
<evidence type="ECO:0000256" key="3">
    <source>
        <dbReference type="SAM" id="MobiDB-lite"/>
    </source>
</evidence>
<feature type="domain" description="DNA replication factor Cdt1 C-terminal" evidence="4">
    <location>
        <begin position="370"/>
        <end position="469"/>
    </location>
</feature>
<dbReference type="Pfam" id="PF26121">
    <property type="entry name" value="HTH_CDT1"/>
    <property type="match status" value="1"/>
</dbReference>
<dbReference type="Gene3D" id="1.10.10.1420">
    <property type="entry name" value="DNA replication factor Cdt1, C-terminal WH domain"/>
    <property type="match status" value="1"/>
</dbReference>
<dbReference type="Pfam" id="PF16679">
    <property type="entry name" value="CDT1_C"/>
    <property type="match status" value="1"/>
</dbReference>
<comment type="caution">
    <text evidence="5">The sequence shown here is derived from an EMBL/GenBank/DDBJ whole genome shotgun (WGS) entry which is preliminary data.</text>
</comment>
<proteinExistence type="inferred from homology"/>
<gene>
    <name evidence="5" type="ORF">MFIFM68171_04098</name>
</gene>
<organism evidence="5 6">
    <name type="scientific">Madurella fahalii</name>
    <dbReference type="NCBI Taxonomy" id="1157608"/>
    <lineage>
        <taxon>Eukaryota</taxon>
        <taxon>Fungi</taxon>
        <taxon>Dikarya</taxon>
        <taxon>Ascomycota</taxon>
        <taxon>Pezizomycotina</taxon>
        <taxon>Sordariomycetes</taxon>
        <taxon>Sordariomycetidae</taxon>
        <taxon>Sordariales</taxon>
        <taxon>Sordariales incertae sedis</taxon>
        <taxon>Madurella</taxon>
    </lineage>
</organism>
<dbReference type="InterPro" id="IPR038090">
    <property type="entry name" value="Cdt1_C_WH_dom_sf"/>
</dbReference>
<evidence type="ECO:0000313" key="6">
    <source>
        <dbReference type="Proteomes" id="UP001628179"/>
    </source>
</evidence>
<dbReference type="InterPro" id="IPR032054">
    <property type="entry name" value="Cdt1_C"/>
</dbReference>
<dbReference type="GeneID" id="98174841"/>
<evidence type="ECO:0000256" key="1">
    <source>
        <dbReference type="ARBA" id="ARBA00008356"/>
    </source>
</evidence>
<reference evidence="5 6" key="1">
    <citation type="submission" date="2024-09" db="EMBL/GenBank/DDBJ databases">
        <title>Itraconazole resistance in Madurella fahalii resulting from another homologue of gene encoding cytochrome P450 14-alpha sterol demethylase (CYP51).</title>
        <authorList>
            <person name="Yoshioka I."/>
            <person name="Fahal A.H."/>
            <person name="Kaneko S."/>
            <person name="Yaguchi T."/>
        </authorList>
    </citation>
    <scope>NUCLEOTIDE SEQUENCE [LARGE SCALE GENOMIC DNA]</scope>
    <source>
        <strain evidence="5 6">IFM 68171</strain>
    </source>
</reference>
<accession>A0ABQ0G811</accession>